<comment type="caution">
    <text evidence="1">The sequence shown here is derived from an EMBL/GenBank/DDBJ whole genome shotgun (WGS) entry which is preliminary data.</text>
</comment>
<protein>
    <submittedName>
        <fullName evidence="1">Uncharacterized protein</fullName>
    </submittedName>
</protein>
<dbReference type="AlphaFoldDB" id="A0A829HDT1"/>
<evidence type="ECO:0000313" key="1">
    <source>
        <dbReference type="EMBL" id="EPF75052.1"/>
    </source>
</evidence>
<sequence>MIEVTVQEAHEDYPIKKIILNDLDVGMERSIWVSSKITCLDKDNNFIYEEISIINRLNRVITTSLYAGEKYNLVAYTEQYSGREVKNSVGSTVDHYILINNQFVLMARDVDEYDLKGGRTNHFDRNGNLYFYRIANFDLPPPESHKEYDKDDKELGYWNLHFMEHEDIYRTTGSVTRELEQAVIEKYRIND</sequence>
<proteinExistence type="predicted"/>
<dbReference type="EMBL" id="ATGG01000027">
    <property type="protein sequence ID" value="EPF75052.1"/>
    <property type="molecule type" value="Genomic_DNA"/>
</dbReference>
<dbReference type="Proteomes" id="UP000014523">
    <property type="component" value="Unassembled WGS sequence"/>
</dbReference>
<keyword evidence="2" id="KW-1185">Reference proteome</keyword>
<organism evidence="1 2">
    <name type="scientific">Acinetobacter gyllenbergii CIP 110306 = MTCC 11365</name>
    <dbReference type="NCBI Taxonomy" id="1217657"/>
    <lineage>
        <taxon>Bacteria</taxon>
        <taxon>Pseudomonadati</taxon>
        <taxon>Pseudomonadota</taxon>
        <taxon>Gammaproteobacteria</taxon>
        <taxon>Moraxellales</taxon>
        <taxon>Moraxellaceae</taxon>
        <taxon>Acinetobacter</taxon>
    </lineage>
</organism>
<gene>
    <name evidence="1" type="ORF">F957_03248</name>
</gene>
<name>A0A829HDT1_9GAMM</name>
<reference evidence="1 2" key="1">
    <citation type="submission" date="2013-06" db="EMBL/GenBank/DDBJ databases">
        <title>The Genome Sequence of Acinetobacter gyllenbergii CIP 110306.</title>
        <authorList>
            <consortium name="The Broad Institute Genome Sequencing Platform"/>
            <consortium name="The Broad Institute Genome Sequencing Center for Infectious Disease"/>
            <person name="Cerqueira G."/>
            <person name="Feldgarden M."/>
            <person name="Courvalin P."/>
            <person name="Perichon B."/>
            <person name="Grillot-Courvalin C."/>
            <person name="Clermont D."/>
            <person name="Rocha E."/>
            <person name="Yoon E.-J."/>
            <person name="Nemec A."/>
            <person name="Young S.K."/>
            <person name="Zeng Q."/>
            <person name="Gargeya S."/>
            <person name="Fitzgerald M."/>
            <person name="Abouelleil A."/>
            <person name="Alvarado L."/>
            <person name="Berlin A.M."/>
            <person name="Chapman S.B."/>
            <person name="Dewar J."/>
            <person name="Goldberg J."/>
            <person name="Griggs A."/>
            <person name="Gujja S."/>
            <person name="Hansen M."/>
            <person name="Howarth C."/>
            <person name="Imamovic A."/>
            <person name="Larimer J."/>
            <person name="McCowan C."/>
            <person name="Murphy C."/>
            <person name="Pearson M."/>
            <person name="Priest M."/>
            <person name="Roberts A."/>
            <person name="Saif S."/>
            <person name="Shea T."/>
            <person name="Sykes S."/>
            <person name="Wortman J."/>
            <person name="Nusbaum C."/>
            <person name="Birren B."/>
        </authorList>
    </citation>
    <scope>NUCLEOTIDE SEQUENCE [LARGE SCALE GENOMIC DNA]</scope>
    <source>
        <strain evidence="1 2">CIP 110306</strain>
    </source>
</reference>
<accession>A0A829HDT1</accession>
<dbReference type="RefSeq" id="WP_016542050.1">
    <property type="nucleotide sequence ID" value="NZ_ASQH01000014.1"/>
</dbReference>
<evidence type="ECO:0000313" key="2">
    <source>
        <dbReference type="Proteomes" id="UP000014523"/>
    </source>
</evidence>